<proteinExistence type="predicted"/>
<dbReference type="CDD" id="cd10033">
    <property type="entry name" value="UDG_like"/>
    <property type="match status" value="1"/>
</dbReference>
<protein>
    <submittedName>
        <fullName evidence="2">Uracil DNA glycosylase superfamily protein</fullName>
    </submittedName>
</protein>
<dbReference type="PANTHER" id="PTHR42160">
    <property type="entry name" value="URACIL-DNA GLYCOSYLASE SUPERFAMILY PROTEIN"/>
    <property type="match status" value="1"/>
</dbReference>
<dbReference type="PANTHER" id="PTHR42160:SF1">
    <property type="entry name" value="URACIL-DNA GLYCOSYLASE SUPERFAMILY PROTEIN"/>
    <property type="match status" value="1"/>
</dbReference>
<dbReference type="Proteomes" id="UP000092627">
    <property type="component" value="Unassembled WGS sequence"/>
</dbReference>
<dbReference type="Pfam" id="PF03167">
    <property type="entry name" value="UDG"/>
    <property type="match status" value="1"/>
</dbReference>
<dbReference type="OrthoDB" id="9789139at2"/>
<dbReference type="InterPro" id="IPR047124">
    <property type="entry name" value="HI_0220.2"/>
</dbReference>
<evidence type="ECO:0000259" key="1">
    <source>
        <dbReference type="SMART" id="SM00986"/>
    </source>
</evidence>
<dbReference type="EMBL" id="FLOC01000008">
    <property type="protein sequence ID" value="SBS30654.1"/>
    <property type="molecule type" value="Genomic_DNA"/>
</dbReference>
<evidence type="ECO:0000313" key="2">
    <source>
        <dbReference type="EMBL" id="SBS30654.1"/>
    </source>
</evidence>
<accession>A0A1A8TFI5</accession>
<sequence length="208" mass="23223">MAEESFAQLQSAILNCQQCAAALPLPPKPILQIHPEARLLIAGQAPGRKAHHAGRPFDDPSGDRLRQWLGLGKSDFYDASKVAIVPMGFCFPGNSFFKSGAKAGQISGDLAPRPECAATWHERLLNQLNQIELTIVLGSHAQAYYMNHSGTVTEQVKRWAYWLEQGKIALPHPSPRNNRWLTQNPWFESEVLPILKDKVSRTLHFAHQ</sequence>
<dbReference type="STRING" id="295068.MAQ5080_01736"/>
<dbReference type="RefSeq" id="WP_067208587.1">
    <property type="nucleotide sequence ID" value="NZ_FLOC01000008.1"/>
</dbReference>
<gene>
    <name evidence="2" type="ORF">MAQ5080_01736</name>
</gene>
<dbReference type="SMART" id="SM00986">
    <property type="entry name" value="UDG"/>
    <property type="match status" value="1"/>
</dbReference>
<reference evidence="2 3" key="1">
    <citation type="submission" date="2016-06" db="EMBL/GenBank/DDBJ databases">
        <authorList>
            <person name="Kjaerup R.B."/>
            <person name="Dalgaard T.S."/>
            <person name="Juul-Madsen H.R."/>
        </authorList>
    </citation>
    <scope>NUCLEOTIDE SEQUENCE [LARGE SCALE GENOMIC DNA]</scope>
    <source>
        <strain evidence="2 3">CECT 5080</strain>
    </source>
</reference>
<evidence type="ECO:0000313" key="3">
    <source>
        <dbReference type="Proteomes" id="UP000092627"/>
    </source>
</evidence>
<keyword evidence="3" id="KW-1185">Reference proteome</keyword>
<feature type="domain" description="Uracil-DNA glycosylase-like" evidence="1">
    <location>
        <begin position="30"/>
        <end position="196"/>
    </location>
</feature>
<dbReference type="AlphaFoldDB" id="A0A1A8TFI5"/>
<dbReference type="InterPro" id="IPR036895">
    <property type="entry name" value="Uracil-DNA_glycosylase-like_sf"/>
</dbReference>
<name>A0A1A8TFI5_9GAMM</name>
<dbReference type="InterPro" id="IPR005122">
    <property type="entry name" value="Uracil-DNA_glycosylase-like"/>
</dbReference>
<organism evidence="2 3">
    <name type="scientific">Marinomonas aquimarina</name>
    <dbReference type="NCBI Taxonomy" id="295068"/>
    <lineage>
        <taxon>Bacteria</taxon>
        <taxon>Pseudomonadati</taxon>
        <taxon>Pseudomonadota</taxon>
        <taxon>Gammaproteobacteria</taxon>
        <taxon>Oceanospirillales</taxon>
        <taxon>Oceanospirillaceae</taxon>
        <taxon>Marinomonas</taxon>
    </lineage>
</organism>
<dbReference type="SMART" id="SM00987">
    <property type="entry name" value="UreE_C"/>
    <property type="match status" value="1"/>
</dbReference>
<dbReference type="SUPFAM" id="SSF52141">
    <property type="entry name" value="Uracil-DNA glycosylase-like"/>
    <property type="match status" value="1"/>
</dbReference>
<dbReference type="Gene3D" id="3.40.470.10">
    <property type="entry name" value="Uracil-DNA glycosylase-like domain"/>
    <property type="match status" value="1"/>
</dbReference>